<sequence length="74" mass="7614">AVTSCSCGVLILGTVLVEAVLPGIAIAGLHHTSTTPVCFRQSGLGFLRSHAAVLDRVGAGRAWMLVKARGCWPG</sequence>
<evidence type="ECO:0000313" key="1">
    <source>
        <dbReference type="EMBL" id="GFD28802.1"/>
    </source>
</evidence>
<dbReference type="EMBL" id="BKCJ011388763">
    <property type="protein sequence ID" value="GFD28802.1"/>
    <property type="molecule type" value="Genomic_DNA"/>
</dbReference>
<name>A0A699V0T0_TANCI</name>
<organism evidence="1">
    <name type="scientific">Tanacetum cinerariifolium</name>
    <name type="common">Dalmatian daisy</name>
    <name type="synonym">Chrysanthemum cinerariifolium</name>
    <dbReference type="NCBI Taxonomy" id="118510"/>
    <lineage>
        <taxon>Eukaryota</taxon>
        <taxon>Viridiplantae</taxon>
        <taxon>Streptophyta</taxon>
        <taxon>Embryophyta</taxon>
        <taxon>Tracheophyta</taxon>
        <taxon>Spermatophyta</taxon>
        <taxon>Magnoliopsida</taxon>
        <taxon>eudicotyledons</taxon>
        <taxon>Gunneridae</taxon>
        <taxon>Pentapetalae</taxon>
        <taxon>asterids</taxon>
        <taxon>campanulids</taxon>
        <taxon>Asterales</taxon>
        <taxon>Asteraceae</taxon>
        <taxon>Asteroideae</taxon>
        <taxon>Anthemideae</taxon>
        <taxon>Anthemidinae</taxon>
        <taxon>Tanacetum</taxon>
    </lineage>
</organism>
<proteinExistence type="predicted"/>
<gene>
    <name evidence="1" type="ORF">Tci_900771</name>
</gene>
<reference evidence="1" key="1">
    <citation type="journal article" date="2019" name="Sci. Rep.">
        <title>Draft genome of Tanacetum cinerariifolium, the natural source of mosquito coil.</title>
        <authorList>
            <person name="Yamashiro T."/>
            <person name="Shiraishi A."/>
            <person name="Satake H."/>
            <person name="Nakayama K."/>
        </authorList>
    </citation>
    <scope>NUCLEOTIDE SEQUENCE</scope>
</reference>
<comment type="caution">
    <text evidence="1">The sequence shown here is derived from an EMBL/GenBank/DDBJ whole genome shotgun (WGS) entry which is preliminary data.</text>
</comment>
<protein>
    <submittedName>
        <fullName evidence="1">Uncharacterized protein</fullName>
    </submittedName>
</protein>
<dbReference type="AlphaFoldDB" id="A0A699V0T0"/>
<feature type="non-terminal residue" evidence="1">
    <location>
        <position position="1"/>
    </location>
</feature>
<accession>A0A699V0T0</accession>